<feature type="compositionally biased region" description="Polar residues" evidence="2">
    <location>
        <begin position="371"/>
        <end position="388"/>
    </location>
</feature>
<keyword evidence="1" id="KW-0175">Coiled coil</keyword>
<organism evidence="4 5">
    <name type="scientific">Thermocoleostomius sinensis A174</name>
    <dbReference type="NCBI Taxonomy" id="2016057"/>
    <lineage>
        <taxon>Bacteria</taxon>
        <taxon>Bacillati</taxon>
        <taxon>Cyanobacteriota</taxon>
        <taxon>Cyanophyceae</taxon>
        <taxon>Oculatellales</taxon>
        <taxon>Oculatellaceae</taxon>
        <taxon>Thermocoleostomius</taxon>
    </lineage>
</organism>
<accession>A0A9E9CBL1</accession>
<protein>
    <recommendedName>
        <fullName evidence="6">Chromosome segregation ATPase</fullName>
    </recommendedName>
</protein>
<keyword evidence="3" id="KW-0812">Transmembrane</keyword>
<keyword evidence="3" id="KW-1133">Transmembrane helix</keyword>
<keyword evidence="3" id="KW-0472">Membrane</keyword>
<reference evidence="4" key="1">
    <citation type="submission" date="2022-12" db="EMBL/GenBank/DDBJ databases">
        <title>Polyphasic identification of a Novel Hot-Spring Cyanobacterium Ocullathermofonsia sinensis gen nov. sp. nov. and Genomic Insights on its Adaptations to the Thermal Habitat.</title>
        <authorList>
            <person name="Daroch M."/>
            <person name="Tang J."/>
            <person name="Jiang Y."/>
        </authorList>
    </citation>
    <scope>NUCLEOTIDE SEQUENCE</scope>
    <source>
        <strain evidence="4">PKUAC-SCTA174</strain>
    </source>
</reference>
<proteinExistence type="predicted"/>
<feature type="compositionally biased region" description="Low complexity" evidence="2">
    <location>
        <begin position="210"/>
        <end position="229"/>
    </location>
</feature>
<dbReference type="AlphaFoldDB" id="A0A9E9CBL1"/>
<evidence type="ECO:0000313" key="5">
    <source>
        <dbReference type="Proteomes" id="UP001163152"/>
    </source>
</evidence>
<dbReference type="KEGG" id="tsin:OXH18_01710"/>
<keyword evidence="5" id="KW-1185">Reference proteome</keyword>
<feature type="region of interest" description="Disordered" evidence="2">
    <location>
        <begin position="371"/>
        <end position="390"/>
    </location>
</feature>
<evidence type="ECO:0000256" key="3">
    <source>
        <dbReference type="SAM" id="Phobius"/>
    </source>
</evidence>
<name>A0A9E9CBL1_9CYAN</name>
<evidence type="ECO:0000256" key="2">
    <source>
        <dbReference type="SAM" id="MobiDB-lite"/>
    </source>
</evidence>
<feature type="transmembrane region" description="Helical" evidence="3">
    <location>
        <begin position="12"/>
        <end position="37"/>
    </location>
</feature>
<dbReference type="RefSeq" id="WP_268610700.1">
    <property type="nucleotide sequence ID" value="NZ_CP113797.1"/>
</dbReference>
<sequence>MRASRTGTNSQSYAVAWWGLWIVPTLIFSAGAGLWAVKDLLELPSFPQCRSISQVDSTASARLYCAEQFANQQKVPDLRRAILLANSIAEQDPLWVESRRAIERWSRSILETGEAEFQAGQLETALKTAQSIPMSVHTYAIAEERMERWRSVWERAKAIYDQAEDEIDQRQWSAAMNTARGLLTIGNRHWSTTKYQTLLRSLQASKESQSFQAAAQARSSQRQSSARNSESFEDYFARRDRERSAEDAAYLDEAYQLAGAGSLSGLRSAIDEASRILYGSSQYAEAQQAIEGWRNQIEIIEDAPYLDRARALANQGDLTSLEAAIDEVRNIGWGRALYDEAYAEMQQWRETAHQLRVQAQAEQLETLTAPTTETNSSQPNLLQPTSLQPHPVPVVQTIETVGTTETSQPGNLLN</sequence>
<gene>
    <name evidence="4" type="ORF">OXH18_01710</name>
</gene>
<dbReference type="EMBL" id="CP113797">
    <property type="protein sequence ID" value="WAL60740.1"/>
    <property type="molecule type" value="Genomic_DNA"/>
</dbReference>
<feature type="coiled-coil region" evidence="1">
    <location>
        <begin position="338"/>
        <end position="365"/>
    </location>
</feature>
<evidence type="ECO:0000313" key="4">
    <source>
        <dbReference type="EMBL" id="WAL60740.1"/>
    </source>
</evidence>
<feature type="region of interest" description="Disordered" evidence="2">
    <location>
        <begin position="210"/>
        <end position="233"/>
    </location>
</feature>
<dbReference type="Proteomes" id="UP001163152">
    <property type="component" value="Chromosome"/>
</dbReference>
<evidence type="ECO:0008006" key="6">
    <source>
        <dbReference type="Google" id="ProtNLM"/>
    </source>
</evidence>
<evidence type="ECO:0000256" key="1">
    <source>
        <dbReference type="SAM" id="Coils"/>
    </source>
</evidence>